<name>A0A286FBV5_9BACT</name>
<dbReference type="RefSeq" id="WP_097125164.1">
    <property type="nucleotide sequence ID" value="NZ_OCNH01000001.1"/>
</dbReference>
<dbReference type="Proteomes" id="UP000219452">
    <property type="component" value="Unassembled WGS sequence"/>
</dbReference>
<keyword evidence="2 3" id="KW-0378">Hydrolase</keyword>
<sequence>MITYDVTDIRVRYYDTDQMGIVYYGNYARFYEIGRVEALRNLGLSYKEIEASGISMPVYDLNSRFIRPAKYDDLLTIRVTIPQMPKTRLMFAYEIFNQDGQLLNTGQTTLVFVRTETGRPCSAPAELVEAAKPFFEQ</sequence>
<dbReference type="AlphaFoldDB" id="A0A286FBV5"/>
<evidence type="ECO:0000313" key="4">
    <source>
        <dbReference type="Proteomes" id="UP000219452"/>
    </source>
</evidence>
<dbReference type="OrthoDB" id="9800856at2"/>
<comment type="similarity">
    <text evidence="1">Belongs to the 4-hydroxybenzoyl-CoA thioesterase family.</text>
</comment>
<dbReference type="Pfam" id="PF13279">
    <property type="entry name" value="4HBT_2"/>
    <property type="match status" value="1"/>
</dbReference>
<dbReference type="EMBL" id="OCNH01000001">
    <property type="protein sequence ID" value="SOD80705.1"/>
    <property type="molecule type" value="Genomic_DNA"/>
</dbReference>
<organism evidence="3 4">
    <name type="scientific">Spirosoma fluviale</name>
    <dbReference type="NCBI Taxonomy" id="1597977"/>
    <lineage>
        <taxon>Bacteria</taxon>
        <taxon>Pseudomonadati</taxon>
        <taxon>Bacteroidota</taxon>
        <taxon>Cytophagia</taxon>
        <taxon>Cytophagales</taxon>
        <taxon>Cytophagaceae</taxon>
        <taxon>Spirosoma</taxon>
    </lineage>
</organism>
<dbReference type="InterPro" id="IPR006684">
    <property type="entry name" value="YbgC/YbaW"/>
</dbReference>
<reference evidence="4" key="1">
    <citation type="submission" date="2017-09" db="EMBL/GenBank/DDBJ databases">
        <authorList>
            <person name="Varghese N."/>
            <person name="Submissions S."/>
        </authorList>
    </citation>
    <scope>NUCLEOTIDE SEQUENCE [LARGE SCALE GENOMIC DNA]</scope>
    <source>
        <strain evidence="4">DSM 29961</strain>
    </source>
</reference>
<dbReference type="PANTHER" id="PTHR31793">
    <property type="entry name" value="4-HYDROXYBENZOYL-COA THIOESTERASE FAMILY MEMBER"/>
    <property type="match status" value="1"/>
</dbReference>
<evidence type="ECO:0000256" key="1">
    <source>
        <dbReference type="ARBA" id="ARBA00005953"/>
    </source>
</evidence>
<dbReference type="InterPro" id="IPR050563">
    <property type="entry name" value="4-hydroxybenzoyl-CoA_TE"/>
</dbReference>
<dbReference type="NCBIfam" id="TIGR00051">
    <property type="entry name" value="YbgC/FadM family acyl-CoA thioesterase"/>
    <property type="match status" value="1"/>
</dbReference>
<proteinExistence type="inferred from homology"/>
<dbReference type="PIRSF" id="PIRSF003230">
    <property type="entry name" value="YbgC"/>
    <property type="match status" value="1"/>
</dbReference>
<dbReference type="CDD" id="cd00586">
    <property type="entry name" value="4HBT"/>
    <property type="match status" value="1"/>
</dbReference>
<dbReference type="Gene3D" id="3.10.129.10">
    <property type="entry name" value="Hotdog Thioesterase"/>
    <property type="match status" value="1"/>
</dbReference>
<dbReference type="PANTHER" id="PTHR31793:SF27">
    <property type="entry name" value="NOVEL THIOESTERASE SUPERFAMILY DOMAIN AND SAPOSIN A-TYPE DOMAIN CONTAINING PROTEIN (0610012H03RIK)"/>
    <property type="match status" value="1"/>
</dbReference>
<keyword evidence="4" id="KW-1185">Reference proteome</keyword>
<dbReference type="GO" id="GO:0047617">
    <property type="term" value="F:fatty acyl-CoA hydrolase activity"/>
    <property type="evidence" value="ECO:0007669"/>
    <property type="project" value="TreeGrafter"/>
</dbReference>
<protein>
    <submittedName>
        <fullName evidence="3">Acyl-CoA thioester hydrolase</fullName>
    </submittedName>
</protein>
<evidence type="ECO:0000313" key="3">
    <source>
        <dbReference type="EMBL" id="SOD80705.1"/>
    </source>
</evidence>
<evidence type="ECO:0000256" key="2">
    <source>
        <dbReference type="ARBA" id="ARBA00022801"/>
    </source>
</evidence>
<accession>A0A286FBV5</accession>
<gene>
    <name evidence="3" type="ORF">SAMN06269250_1536</name>
</gene>
<dbReference type="SUPFAM" id="SSF54637">
    <property type="entry name" value="Thioesterase/thiol ester dehydrase-isomerase"/>
    <property type="match status" value="1"/>
</dbReference>
<dbReference type="InterPro" id="IPR029069">
    <property type="entry name" value="HotDog_dom_sf"/>
</dbReference>